<comment type="subcellular location">
    <subcellularLocation>
        <location evidence="1">Membrane</location>
    </subcellularLocation>
</comment>
<feature type="chain" id="PRO_5039334712" description="SnoaL-like domain-containing protein" evidence="3">
    <location>
        <begin position="34"/>
        <end position="175"/>
    </location>
</feature>
<evidence type="ECO:0000256" key="3">
    <source>
        <dbReference type="SAM" id="SignalP"/>
    </source>
</evidence>
<protein>
    <recommendedName>
        <fullName evidence="6">SnoaL-like domain-containing protein</fullName>
    </recommendedName>
</protein>
<dbReference type="RefSeq" id="WP_165238919.1">
    <property type="nucleotide sequence ID" value="NZ_JAAKZV010000079.1"/>
</dbReference>
<sequence length="175" mass="18202">MPRAITPTRTALALTAAAATAAIWGGTSWYAAANDDSAAFAKSRDEVLAAGEQGVQNLQTLDYRDIDDGLATWESSATGDLLTELKGGRADFEKQVKSAKSVTTAKVLSGAVTELDDRAGKASVMVAVRITVDTAKEKPGSKESRILGELTRTDDGWKLSALSEAPVESATGAGQ</sequence>
<organism evidence="4 5">
    <name type="scientific">Streptomyces coryli</name>
    <dbReference type="NCBI Taxonomy" id="1128680"/>
    <lineage>
        <taxon>Bacteria</taxon>
        <taxon>Bacillati</taxon>
        <taxon>Actinomycetota</taxon>
        <taxon>Actinomycetes</taxon>
        <taxon>Kitasatosporales</taxon>
        <taxon>Streptomycetaceae</taxon>
        <taxon>Streptomyces</taxon>
    </lineage>
</organism>
<reference evidence="4 5" key="1">
    <citation type="submission" date="2020-02" db="EMBL/GenBank/DDBJ databases">
        <title>Whole-genome analyses of novel actinobacteria.</title>
        <authorList>
            <person name="Sahin N."/>
        </authorList>
    </citation>
    <scope>NUCLEOTIDE SEQUENCE [LARGE SCALE GENOMIC DNA]</scope>
    <source>
        <strain evidence="4 5">A7024</strain>
    </source>
</reference>
<evidence type="ECO:0000313" key="5">
    <source>
        <dbReference type="Proteomes" id="UP000481583"/>
    </source>
</evidence>
<evidence type="ECO:0000313" key="4">
    <source>
        <dbReference type="EMBL" id="NGN65978.1"/>
    </source>
</evidence>
<dbReference type="PANTHER" id="PTHR37042">
    <property type="entry name" value="OUTER MEMBRANE PROTEIN RV1973"/>
    <property type="match status" value="1"/>
</dbReference>
<dbReference type="EMBL" id="JAAKZV010000079">
    <property type="protein sequence ID" value="NGN65978.1"/>
    <property type="molecule type" value="Genomic_DNA"/>
</dbReference>
<proteinExistence type="predicted"/>
<dbReference type="AlphaFoldDB" id="A0A6G4U3N6"/>
<dbReference type="PANTHER" id="PTHR37042:SF4">
    <property type="entry name" value="OUTER MEMBRANE PROTEIN RV1973"/>
    <property type="match status" value="1"/>
</dbReference>
<keyword evidence="5" id="KW-1185">Reference proteome</keyword>
<accession>A0A6G4U3N6</accession>
<evidence type="ECO:0000256" key="2">
    <source>
        <dbReference type="ARBA" id="ARBA00023136"/>
    </source>
</evidence>
<dbReference type="Proteomes" id="UP000481583">
    <property type="component" value="Unassembled WGS sequence"/>
</dbReference>
<gene>
    <name evidence="4" type="ORF">G5C51_19030</name>
</gene>
<feature type="signal peptide" evidence="3">
    <location>
        <begin position="1"/>
        <end position="33"/>
    </location>
</feature>
<keyword evidence="3" id="KW-0732">Signal</keyword>
<comment type="caution">
    <text evidence="4">The sequence shown here is derived from an EMBL/GenBank/DDBJ whole genome shotgun (WGS) entry which is preliminary data.</text>
</comment>
<dbReference type="GO" id="GO:0016020">
    <property type="term" value="C:membrane"/>
    <property type="evidence" value="ECO:0007669"/>
    <property type="project" value="UniProtKB-SubCell"/>
</dbReference>
<keyword evidence="2" id="KW-0472">Membrane</keyword>
<name>A0A6G4U3N6_9ACTN</name>
<evidence type="ECO:0008006" key="6">
    <source>
        <dbReference type="Google" id="ProtNLM"/>
    </source>
</evidence>
<evidence type="ECO:0000256" key="1">
    <source>
        <dbReference type="ARBA" id="ARBA00004370"/>
    </source>
</evidence>